<keyword evidence="3" id="KW-1185">Reference proteome</keyword>
<organism evidence="2 3">
    <name type="scientific">Carnegiea gigantea</name>
    <dbReference type="NCBI Taxonomy" id="171969"/>
    <lineage>
        <taxon>Eukaryota</taxon>
        <taxon>Viridiplantae</taxon>
        <taxon>Streptophyta</taxon>
        <taxon>Embryophyta</taxon>
        <taxon>Tracheophyta</taxon>
        <taxon>Spermatophyta</taxon>
        <taxon>Magnoliopsida</taxon>
        <taxon>eudicotyledons</taxon>
        <taxon>Gunneridae</taxon>
        <taxon>Pentapetalae</taxon>
        <taxon>Caryophyllales</taxon>
        <taxon>Cactineae</taxon>
        <taxon>Cactaceae</taxon>
        <taxon>Cactoideae</taxon>
        <taxon>Echinocereeae</taxon>
        <taxon>Carnegiea</taxon>
    </lineage>
</organism>
<dbReference type="AlphaFoldDB" id="A0A9Q1JPP9"/>
<dbReference type="PANTHER" id="PTHR33116:SF86">
    <property type="entry name" value="REVERSE TRANSCRIPTASE DOMAIN-CONTAINING PROTEIN"/>
    <property type="match status" value="1"/>
</dbReference>
<dbReference type="Pfam" id="PF13966">
    <property type="entry name" value="zf-RVT"/>
    <property type="match status" value="1"/>
</dbReference>
<evidence type="ECO:0000313" key="3">
    <source>
        <dbReference type="Proteomes" id="UP001153076"/>
    </source>
</evidence>
<dbReference type="InterPro" id="IPR036691">
    <property type="entry name" value="Endo/exonu/phosph_ase_sf"/>
</dbReference>
<evidence type="ECO:0000259" key="1">
    <source>
        <dbReference type="Pfam" id="PF13966"/>
    </source>
</evidence>
<protein>
    <recommendedName>
        <fullName evidence="1">Reverse transcriptase zinc-binding domain-containing protein</fullName>
    </recommendedName>
</protein>
<feature type="domain" description="Reverse transcriptase zinc-binding" evidence="1">
    <location>
        <begin position="453"/>
        <end position="500"/>
    </location>
</feature>
<evidence type="ECO:0000313" key="2">
    <source>
        <dbReference type="EMBL" id="KAJ8428721.1"/>
    </source>
</evidence>
<gene>
    <name evidence="2" type="ORF">Cgig2_020942</name>
</gene>
<reference evidence="2" key="1">
    <citation type="submission" date="2022-04" db="EMBL/GenBank/DDBJ databases">
        <title>Carnegiea gigantea Genome sequencing and assembly v2.</title>
        <authorList>
            <person name="Copetti D."/>
            <person name="Sanderson M.J."/>
            <person name="Burquez A."/>
            <person name="Wojciechowski M.F."/>
        </authorList>
    </citation>
    <scope>NUCLEOTIDE SEQUENCE</scope>
    <source>
        <strain evidence="2">SGP5-SGP5p</strain>
        <tissue evidence="2">Aerial part</tissue>
    </source>
</reference>
<dbReference type="InterPro" id="IPR026960">
    <property type="entry name" value="RVT-Znf"/>
</dbReference>
<sequence length="508" mass="58872">MLKVLLAEIFLYTLKELLKIYRPSILVLVETKISGNIADDFCQNVDFEGQYRVNPVGFNVSYHRSLNPNKRVQLIICDGYRIQEQRRGLVTLSSDELIEELGAFASQNRNPWLLAGDFNETRSMTECNNCSDSLQRPEYTWSQETNLETRKYARLHRRLCDLQWRMKFEEAGDQRLFVAATDRSDSKLHGYHIINLKKSDLKLGPLLQHLATAFDDWNKRTFGFVSEKVDQCLAGWHGRLLTPAGRNTLIQATLSAIPVYAMQTAKLPRSLFDEVDRKVRRFLWGDNETHRKMHHVSWNQILKPKSMGGLGLKAMRQTNSAFLAKLRLLIERDKLWSQVVRAKYCDGRCDINMFTTKSNASNAWKGMVENAKYIREGMRTEAIAKPLCNIAISYVPSHLEDATDVATGWKWDLFAHCLPDDALKIIASNELQPEEDNEDQMVWNGFSHGNFCLKSTLAIIRKEAENDRDSFWEVIWQRKIPQKINFFLWLAAHERLMTNYYNHDNAIN</sequence>
<dbReference type="EMBL" id="JAKOGI010000976">
    <property type="protein sequence ID" value="KAJ8428721.1"/>
    <property type="molecule type" value="Genomic_DNA"/>
</dbReference>
<accession>A0A9Q1JPP9</accession>
<proteinExistence type="predicted"/>
<name>A0A9Q1JPP9_9CARY</name>
<dbReference type="SUPFAM" id="SSF56219">
    <property type="entry name" value="DNase I-like"/>
    <property type="match status" value="1"/>
</dbReference>
<comment type="caution">
    <text evidence="2">The sequence shown here is derived from an EMBL/GenBank/DDBJ whole genome shotgun (WGS) entry which is preliminary data.</text>
</comment>
<dbReference type="OrthoDB" id="1938246at2759"/>
<dbReference type="PANTHER" id="PTHR33116">
    <property type="entry name" value="REVERSE TRANSCRIPTASE ZINC-BINDING DOMAIN-CONTAINING PROTEIN-RELATED-RELATED"/>
    <property type="match status" value="1"/>
</dbReference>
<dbReference type="Proteomes" id="UP001153076">
    <property type="component" value="Unassembled WGS sequence"/>
</dbReference>